<dbReference type="FunFam" id="3.40.50.300:FF:000016">
    <property type="entry name" value="Oligopeptide ABC transporter ATP-binding component"/>
    <property type="match status" value="1"/>
</dbReference>
<dbReference type="Proteomes" id="UP001596099">
    <property type="component" value="Unassembled WGS sequence"/>
</dbReference>
<name>A0ABD5RN65_9EURY</name>
<keyword evidence="5" id="KW-0547">Nucleotide-binding</keyword>
<evidence type="ECO:0000256" key="5">
    <source>
        <dbReference type="ARBA" id="ARBA00022741"/>
    </source>
</evidence>
<dbReference type="InterPro" id="IPR003439">
    <property type="entry name" value="ABC_transporter-like_ATP-bd"/>
</dbReference>
<dbReference type="InterPro" id="IPR027417">
    <property type="entry name" value="P-loop_NTPase"/>
</dbReference>
<dbReference type="InterPro" id="IPR003593">
    <property type="entry name" value="AAA+_ATPase"/>
</dbReference>
<dbReference type="PANTHER" id="PTHR43297">
    <property type="entry name" value="OLIGOPEPTIDE TRANSPORT ATP-BINDING PROTEIN APPD"/>
    <property type="match status" value="1"/>
</dbReference>
<organism evidence="10 11">
    <name type="scientific">Halomarina salina</name>
    <dbReference type="NCBI Taxonomy" id="1872699"/>
    <lineage>
        <taxon>Archaea</taxon>
        <taxon>Methanobacteriati</taxon>
        <taxon>Methanobacteriota</taxon>
        <taxon>Stenosarchaea group</taxon>
        <taxon>Halobacteria</taxon>
        <taxon>Halobacteriales</taxon>
        <taxon>Natronomonadaceae</taxon>
        <taxon>Halomarina</taxon>
    </lineage>
</organism>
<reference evidence="10 11" key="1">
    <citation type="journal article" date="2019" name="Int. J. Syst. Evol. Microbiol.">
        <title>The Global Catalogue of Microorganisms (GCM) 10K type strain sequencing project: providing services to taxonomists for standard genome sequencing and annotation.</title>
        <authorList>
            <consortium name="The Broad Institute Genomics Platform"/>
            <consortium name="The Broad Institute Genome Sequencing Center for Infectious Disease"/>
            <person name="Wu L."/>
            <person name="Ma J."/>
        </authorList>
    </citation>
    <scope>NUCLEOTIDE SEQUENCE [LARGE SCALE GENOMIC DNA]</scope>
    <source>
        <strain evidence="10 11">CGMCC 1.12543</strain>
    </source>
</reference>
<protein>
    <submittedName>
        <fullName evidence="10">ABC transporter ATP-binding protein</fullName>
    </submittedName>
</protein>
<dbReference type="Pfam" id="PF00005">
    <property type="entry name" value="ABC_tran"/>
    <property type="match status" value="1"/>
</dbReference>
<evidence type="ECO:0000313" key="10">
    <source>
        <dbReference type="EMBL" id="MFC5972097.1"/>
    </source>
</evidence>
<dbReference type="InterPro" id="IPR017871">
    <property type="entry name" value="ABC_transporter-like_CS"/>
</dbReference>
<dbReference type="AlphaFoldDB" id="A0ABD5RN65"/>
<keyword evidence="11" id="KW-1185">Reference proteome</keyword>
<evidence type="ECO:0000256" key="8">
    <source>
        <dbReference type="ARBA" id="ARBA00023136"/>
    </source>
</evidence>
<dbReference type="PROSITE" id="PS00211">
    <property type="entry name" value="ABC_TRANSPORTER_1"/>
    <property type="match status" value="1"/>
</dbReference>
<dbReference type="PROSITE" id="PS50893">
    <property type="entry name" value="ABC_TRANSPORTER_2"/>
    <property type="match status" value="1"/>
</dbReference>
<dbReference type="NCBIfam" id="TIGR01727">
    <property type="entry name" value="oligo_HPY"/>
    <property type="match status" value="1"/>
</dbReference>
<evidence type="ECO:0000313" key="11">
    <source>
        <dbReference type="Proteomes" id="UP001596099"/>
    </source>
</evidence>
<dbReference type="Pfam" id="PF08352">
    <property type="entry name" value="oligo_HPY"/>
    <property type="match status" value="1"/>
</dbReference>
<evidence type="ECO:0000259" key="9">
    <source>
        <dbReference type="PROSITE" id="PS50893"/>
    </source>
</evidence>
<gene>
    <name evidence="10" type="ORF">ACFPYI_12225</name>
</gene>
<dbReference type="EMBL" id="JBHSQH010000001">
    <property type="protein sequence ID" value="MFC5972097.1"/>
    <property type="molecule type" value="Genomic_DNA"/>
</dbReference>
<accession>A0ABD5RN65</accession>
<dbReference type="Gene3D" id="3.40.50.300">
    <property type="entry name" value="P-loop containing nucleotide triphosphate hydrolases"/>
    <property type="match status" value="1"/>
</dbReference>
<dbReference type="InterPro" id="IPR013563">
    <property type="entry name" value="Oligopep_ABC_C"/>
</dbReference>
<dbReference type="SUPFAM" id="SSF52540">
    <property type="entry name" value="P-loop containing nucleoside triphosphate hydrolases"/>
    <property type="match status" value="1"/>
</dbReference>
<keyword evidence="8" id="KW-0472">Membrane</keyword>
<proteinExistence type="predicted"/>
<feature type="domain" description="ABC transporter" evidence="9">
    <location>
        <begin position="27"/>
        <end position="294"/>
    </location>
</feature>
<keyword evidence="2" id="KW-0813">Transport</keyword>
<dbReference type="GO" id="GO:0005524">
    <property type="term" value="F:ATP binding"/>
    <property type="evidence" value="ECO:0007669"/>
    <property type="project" value="UniProtKB-KW"/>
</dbReference>
<dbReference type="InterPro" id="IPR050388">
    <property type="entry name" value="ABC_Ni/Peptide_Import"/>
</dbReference>
<dbReference type="GO" id="GO:0005886">
    <property type="term" value="C:plasma membrane"/>
    <property type="evidence" value="ECO:0007669"/>
    <property type="project" value="UniProtKB-SubCell"/>
</dbReference>
<evidence type="ECO:0000256" key="6">
    <source>
        <dbReference type="ARBA" id="ARBA00022840"/>
    </source>
</evidence>
<keyword evidence="6 10" id="KW-0067">ATP-binding</keyword>
<evidence type="ECO:0000256" key="2">
    <source>
        <dbReference type="ARBA" id="ARBA00022448"/>
    </source>
</evidence>
<evidence type="ECO:0000256" key="3">
    <source>
        <dbReference type="ARBA" id="ARBA00022475"/>
    </source>
</evidence>
<sequence length="369" mass="40845">MDYATFSTRATWVTSKTRVCEMSETLLEVEDLHTRFATREGTVHAVEGVSFSVDRGEIVGVVGESGSGKSVTARSLIRLEDPGYIERGSVRFDGIEMTDADDRTIRRVRGDGMAMVFQDPMETLNPVFSIGEQIVESIKVHESPEKQRLLDYLNVPLFSSRGKRSQMRQQAIDLMSEVGIPHPETRVSAYPHEFSGGMRQRAMLAIALAREPDLLIADEPTTALDVTIQAEILQRIRDLNEELGMAVLMITHDLGVVAELCDKVVVMYGGQVMEEGPVEDVLTNPKHPYTESLLGCMPQTCDRGEPLNVIEGRVPSMVGEPTGCPFASRCWCSSESCTTGDLPTERVGEDHTSRCHHVEELSEPMEADQ</sequence>
<keyword evidence="3" id="KW-1003">Cell membrane</keyword>
<comment type="caution">
    <text evidence="10">The sequence shown here is derived from an EMBL/GenBank/DDBJ whole genome shotgun (WGS) entry which is preliminary data.</text>
</comment>
<evidence type="ECO:0000256" key="1">
    <source>
        <dbReference type="ARBA" id="ARBA00004202"/>
    </source>
</evidence>
<evidence type="ECO:0000256" key="7">
    <source>
        <dbReference type="ARBA" id="ARBA00022967"/>
    </source>
</evidence>
<evidence type="ECO:0000256" key="4">
    <source>
        <dbReference type="ARBA" id="ARBA00022519"/>
    </source>
</evidence>
<dbReference type="CDD" id="cd03257">
    <property type="entry name" value="ABC_NikE_OppD_transporters"/>
    <property type="match status" value="1"/>
</dbReference>
<dbReference type="SMART" id="SM00382">
    <property type="entry name" value="AAA"/>
    <property type="match status" value="1"/>
</dbReference>
<keyword evidence="7" id="KW-1278">Translocase</keyword>
<keyword evidence="4" id="KW-0997">Cell inner membrane</keyword>
<comment type="subcellular location">
    <subcellularLocation>
        <location evidence="1">Cell membrane</location>
        <topology evidence="1">Peripheral membrane protein</topology>
    </subcellularLocation>
</comment>
<dbReference type="PANTHER" id="PTHR43297:SF14">
    <property type="entry name" value="ATPASE AAA-TYPE CORE DOMAIN-CONTAINING PROTEIN"/>
    <property type="match status" value="1"/>
</dbReference>